<evidence type="ECO:0000313" key="6">
    <source>
        <dbReference type="EMBL" id="MBY8338197.1"/>
    </source>
</evidence>
<reference evidence="6 7" key="1">
    <citation type="submission" date="2021-07" db="EMBL/GenBank/DDBJ databases">
        <title>Alteriqipengyuania abyssalis NZ-12B nov, sp.nov isolated from deep sea sponge in pacific ocean.</title>
        <authorList>
            <person name="Tareen S."/>
            <person name="Wink J."/>
        </authorList>
    </citation>
    <scope>NUCLEOTIDE SEQUENCE [LARGE SCALE GENOMIC DNA]</scope>
    <source>
        <strain evidence="6 7">NZ-12B</strain>
    </source>
</reference>
<dbReference type="InterPro" id="IPR005945">
    <property type="entry name" value="Pro_imino_pep"/>
</dbReference>
<evidence type="ECO:0000256" key="1">
    <source>
        <dbReference type="ARBA" id="ARBA00010088"/>
    </source>
</evidence>
<keyword evidence="7" id="KW-1185">Reference proteome</keyword>
<dbReference type="Gene3D" id="3.40.50.1820">
    <property type="entry name" value="alpha/beta hydrolase"/>
    <property type="match status" value="1"/>
</dbReference>
<organism evidence="6 7">
    <name type="scientific">Alteriqipengyuania abyssalis</name>
    <dbReference type="NCBI Taxonomy" id="2860200"/>
    <lineage>
        <taxon>Bacteria</taxon>
        <taxon>Pseudomonadati</taxon>
        <taxon>Pseudomonadota</taxon>
        <taxon>Alphaproteobacteria</taxon>
        <taxon>Sphingomonadales</taxon>
        <taxon>Erythrobacteraceae</taxon>
        <taxon>Alteriqipengyuania</taxon>
    </lineage>
</organism>
<dbReference type="InterPro" id="IPR000073">
    <property type="entry name" value="AB_hydrolase_1"/>
</dbReference>
<gene>
    <name evidence="6" type="ORF">KYN89_14195</name>
</gene>
<evidence type="ECO:0000313" key="7">
    <source>
        <dbReference type="Proteomes" id="UP000759298"/>
    </source>
</evidence>
<dbReference type="PROSITE" id="PS51257">
    <property type="entry name" value="PROKAR_LIPOPROTEIN"/>
    <property type="match status" value="1"/>
</dbReference>
<keyword evidence="4" id="KW-0732">Signal</keyword>
<dbReference type="PANTHER" id="PTHR43798:SF31">
    <property type="entry name" value="AB HYDROLASE SUPERFAMILY PROTEIN YCLE"/>
    <property type="match status" value="1"/>
</dbReference>
<dbReference type="PIRSF" id="PIRSF005539">
    <property type="entry name" value="Pept_S33_TRI_F1"/>
    <property type="match status" value="1"/>
</dbReference>
<dbReference type="SUPFAM" id="SSF53474">
    <property type="entry name" value="alpha/beta-Hydrolases"/>
    <property type="match status" value="1"/>
</dbReference>
<dbReference type="PANTHER" id="PTHR43798">
    <property type="entry name" value="MONOACYLGLYCEROL LIPASE"/>
    <property type="match status" value="1"/>
</dbReference>
<feature type="signal peptide" evidence="4">
    <location>
        <begin position="1"/>
        <end position="19"/>
    </location>
</feature>
<keyword evidence="2 3" id="KW-0378">Hydrolase</keyword>
<dbReference type="GO" id="GO:0016787">
    <property type="term" value="F:hydrolase activity"/>
    <property type="evidence" value="ECO:0007669"/>
    <property type="project" value="UniProtKB-KW"/>
</dbReference>
<evidence type="ECO:0000256" key="3">
    <source>
        <dbReference type="PIRNR" id="PIRNR005539"/>
    </source>
</evidence>
<dbReference type="NCBIfam" id="TIGR01250">
    <property type="entry name" value="pro_imino_pep_2"/>
    <property type="match status" value="1"/>
</dbReference>
<comment type="caution">
    <text evidence="6">The sequence shown here is derived from an EMBL/GenBank/DDBJ whole genome shotgun (WGS) entry which is preliminary data.</text>
</comment>
<feature type="domain" description="AB hydrolase-1" evidence="5">
    <location>
        <begin position="66"/>
        <end position="317"/>
    </location>
</feature>
<comment type="similarity">
    <text evidence="1 3">Belongs to the peptidase S33 family.</text>
</comment>
<dbReference type="InterPro" id="IPR050266">
    <property type="entry name" value="AB_hydrolase_sf"/>
</dbReference>
<sequence length="335" mass="36016">MIRTILVAAALALSGCATLPPPEAAPAPAPAHASAEAYAAPERELMVPVEGGNVYVRVNGDLDAAPPVVFLHGGPGGTHNGLASMLGLADERAVILYDQLDSGKSDHPNDPANWRVERFVEELETIRRTLGVERWHVVGHSWGSAIALEYAAKYPQHVASTVLGGTYINTERWIADANILLEDLPESVQQTIAACETDAPPPAEQCAAATDAFYAEFNRREPATAALRAYSERIGGQGFNPVIYNAMWGPSEFRSKGSLKTYDAVPLLAQIDGSRTLFLIGQYDEARIDTVQDYVAMTPGAEFGVVPGAAHGFFTDRPMESEAILRAWLARHDAP</sequence>
<dbReference type="InterPro" id="IPR002410">
    <property type="entry name" value="Peptidase_S33"/>
</dbReference>
<evidence type="ECO:0000259" key="5">
    <source>
        <dbReference type="Pfam" id="PF00561"/>
    </source>
</evidence>
<dbReference type="PRINTS" id="PR00111">
    <property type="entry name" value="ABHYDROLASE"/>
</dbReference>
<dbReference type="Proteomes" id="UP000759298">
    <property type="component" value="Unassembled WGS sequence"/>
</dbReference>
<dbReference type="InterPro" id="IPR029058">
    <property type="entry name" value="AB_hydrolase_fold"/>
</dbReference>
<dbReference type="EMBL" id="JAHWXP010000004">
    <property type="protein sequence ID" value="MBY8338197.1"/>
    <property type="molecule type" value="Genomic_DNA"/>
</dbReference>
<feature type="chain" id="PRO_5047095221" evidence="4">
    <location>
        <begin position="20"/>
        <end position="335"/>
    </location>
</feature>
<protein>
    <submittedName>
        <fullName evidence="6">Proline iminopeptidase-family hydrolase</fullName>
    </submittedName>
</protein>
<proteinExistence type="inferred from homology"/>
<dbReference type="Pfam" id="PF00561">
    <property type="entry name" value="Abhydrolase_1"/>
    <property type="match status" value="1"/>
</dbReference>
<name>A0ABS7PK29_9SPHN</name>
<dbReference type="PRINTS" id="PR00793">
    <property type="entry name" value="PROAMNOPTASE"/>
</dbReference>
<accession>A0ABS7PK29</accession>
<dbReference type="RefSeq" id="WP_222825702.1">
    <property type="nucleotide sequence ID" value="NZ_JAHWXP010000004.1"/>
</dbReference>
<evidence type="ECO:0000256" key="2">
    <source>
        <dbReference type="ARBA" id="ARBA00022801"/>
    </source>
</evidence>
<evidence type="ECO:0000256" key="4">
    <source>
        <dbReference type="SAM" id="SignalP"/>
    </source>
</evidence>